<feature type="region of interest" description="Disordered" evidence="1">
    <location>
        <begin position="201"/>
        <end position="222"/>
    </location>
</feature>
<reference evidence="2" key="2">
    <citation type="submission" date="2023-06" db="EMBL/GenBank/DDBJ databases">
        <authorList>
            <person name="Swenson N.G."/>
            <person name="Wegrzyn J.L."/>
            <person name="Mcevoy S.L."/>
        </authorList>
    </citation>
    <scope>NUCLEOTIDE SEQUENCE</scope>
    <source>
        <strain evidence="2">NS2018</strain>
        <tissue evidence="2">Leaf</tissue>
    </source>
</reference>
<dbReference type="EMBL" id="JAUESC010000386">
    <property type="protein sequence ID" value="KAK0575707.1"/>
    <property type="molecule type" value="Genomic_DNA"/>
</dbReference>
<sequence>MGDSRRSKRGADLDIPDAIADVDISSPSKVSETSADIIKMGGHSLDEHETAGAAINDELQVEDGNINETGGLQHCEKVGGDLIISQEINRLLAGGGLDDPVRGVSAPSDGPGQTNVSGPVLVFRSAGPIDDRIPLCPLDAWSALSSGPFTKSMRGLGVQRNTTWRRVPHLGISGSQEDQCCGKRKATTVVGEGLEECKRARKEGDCSQIEQDTDGFSAKDEDPLAWMPSTFVAERMK</sequence>
<protein>
    <submittedName>
        <fullName evidence="2">Uncharacterized protein</fullName>
    </submittedName>
</protein>
<evidence type="ECO:0000256" key="1">
    <source>
        <dbReference type="SAM" id="MobiDB-lite"/>
    </source>
</evidence>
<evidence type="ECO:0000313" key="2">
    <source>
        <dbReference type="EMBL" id="KAK0575707.1"/>
    </source>
</evidence>
<gene>
    <name evidence="2" type="ORF">LWI29_005504</name>
</gene>
<proteinExistence type="predicted"/>
<accession>A0AA39RL58</accession>
<comment type="caution">
    <text evidence="2">The sequence shown here is derived from an EMBL/GenBank/DDBJ whole genome shotgun (WGS) entry which is preliminary data.</text>
</comment>
<name>A0AA39RL58_ACESA</name>
<dbReference type="Proteomes" id="UP001168877">
    <property type="component" value="Unassembled WGS sequence"/>
</dbReference>
<reference evidence="2" key="1">
    <citation type="journal article" date="2022" name="Plant J.">
        <title>Strategies of tolerance reflected in two North American maple genomes.</title>
        <authorList>
            <person name="McEvoy S.L."/>
            <person name="Sezen U.U."/>
            <person name="Trouern-Trend A."/>
            <person name="McMahon S.M."/>
            <person name="Schaberg P.G."/>
            <person name="Yang J."/>
            <person name="Wegrzyn J.L."/>
            <person name="Swenson N.G."/>
        </authorList>
    </citation>
    <scope>NUCLEOTIDE SEQUENCE</scope>
    <source>
        <strain evidence="2">NS2018</strain>
    </source>
</reference>
<dbReference type="AlphaFoldDB" id="A0AA39RL58"/>
<evidence type="ECO:0000313" key="3">
    <source>
        <dbReference type="Proteomes" id="UP001168877"/>
    </source>
</evidence>
<keyword evidence="3" id="KW-1185">Reference proteome</keyword>
<organism evidence="2 3">
    <name type="scientific">Acer saccharum</name>
    <name type="common">Sugar maple</name>
    <dbReference type="NCBI Taxonomy" id="4024"/>
    <lineage>
        <taxon>Eukaryota</taxon>
        <taxon>Viridiplantae</taxon>
        <taxon>Streptophyta</taxon>
        <taxon>Embryophyta</taxon>
        <taxon>Tracheophyta</taxon>
        <taxon>Spermatophyta</taxon>
        <taxon>Magnoliopsida</taxon>
        <taxon>eudicotyledons</taxon>
        <taxon>Gunneridae</taxon>
        <taxon>Pentapetalae</taxon>
        <taxon>rosids</taxon>
        <taxon>malvids</taxon>
        <taxon>Sapindales</taxon>
        <taxon>Sapindaceae</taxon>
        <taxon>Hippocastanoideae</taxon>
        <taxon>Acereae</taxon>
        <taxon>Acer</taxon>
    </lineage>
</organism>